<keyword evidence="3" id="KW-1185">Reference proteome</keyword>
<name>A0A0N0P3Q5_LEPSE</name>
<comment type="caution">
    <text evidence="2">The sequence shown here is derived from an EMBL/GenBank/DDBJ whole genome shotgun (WGS) entry which is preliminary data.</text>
</comment>
<feature type="region of interest" description="Disordered" evidence="1">
    <location>
        <begin position="357"/>
        <end position="401"/>
    </location>
</feature>
<dbReference type="VEuPathDB" id="TriTrypDB:Lsey_0307_0050"/>
<dbReference type="Proteomes" id="UP000038009">
    <property type="component" value="Unassembled WGS sequence"/>
</dbReference>
<accession>A0A0N0P3Q5</accession>
<dbReference type="AlphaFoldDB" id="A0A0N0P3Q5"/>
<reference evidence="2 3" key="1">
    <citation type="journal article" date="2015" name="PLoS Pathog.">
        <title>Leptomonas seymouri: Adaptations to the Dixenous Life Cycle Analyzed by Genome Sequencing, Transcriptome Profiling and Co-infection with Leishmania donovani.</title>
        <authorList>
            <person name="Kraeva N."/>
            <person name="Butenko A."/>
            <person name="Hlavacova J."/>
            <person name="Kostygov A."/>
            <person name="Myskova J."/>
            <person name="Grybchuk D."/>
            <person name="Lestinova T."/>
            <person name="Votypka J."/>
            <person name="Volf P."/>
            <person name="Opperdoes F."/>
            <person name="Flegontov P."/>
            <person name="Lukes J."/>
            <person name="Yurchenko V."/>
        </authorList>
    </citation>
    <scope>NUCLEOTIDE SEQUENCE [LARGE SCALE GENOMIC DNA]</scope>
    <source>
        <strain evidence="2 3">ATCC 30220</strain>
    </source>
</reference>
<dbReference type="EMBL" id="LJSK01000307">
    <property type="protein sequence ID" value="KPI83937.1"/>
    <property type="molecule type" value="Genomic_DNA"/>
</dbReference>
<feature type="compositionally biased region" description="Low complexity" evidence="1">
    <location>
        <begin position="64"/>
        <end position="80"/>
    </location>
</feature>
<gene>
    <name evidence="2" type="ORF">ABL78_7017</name>
</gene>
<proteinExistence type="predicted"/>
<feature type="region of interest" description="Disordered" evidence="1">
    <location>
        <begin position="55"/>
        <end position="109"/>
    </location>
</feature>
<dbReference type="OrthoDB" id="262843at2759"/>
<dbReference type="OMA" id="CALQLKC"/>
<evidence type="ECO:0000256" key="1">
    <source>
        <dbReference type="SAM" id="MobiDB-lite"/>
    </source>
</evidence>
<sequence>MWPLQPSTPRTVAKVLRRPYSGNSMSSAVTLPSLRCPSGDRQTFLTETDVTVARRPVLPPPTPRLQSAPGPRRAPSSAAPHTLMLPPSAPRCSSAKPHVAGRTRPGQHTRRPVDEALFCALRMEGEDTVAAQLRKLGPERLISSFRSLCSRLSMHHVTAAQFTFLCAAVLNTAVSQRDCEVVFAFLRTERGAGSLDVADLLLRLRTLFASPDILCALQLKRMLETNALNEYSVSMDELHKTFAGLHRLIEPGALKSQVSAQWESLEEELSRIQVQYAVLVSTFRVAARRLTPSVCAIVQSLEWDGTWKEAESEPLTSSPTCAPATPTPDVGRMLPFEVPPESQPAILSAVTKRYRQRLSEQDSASPAATPGQPSSGPGFTARRAVRHSTWRTSSSAVDPTNPHFIADVYATRRVVCSQE</sequence>
<feature type="compositionally biased region" description="Basic residues" evidence="1">
    <location>
        <begin position="99"/>
        <end position="109"/>
    </location>
</feature>
<evidence type="ECO:0000313" key="2">
    <source>
        <dbReference type="EMBL" id="KPI83937.1"/>
    </source>
</evidence>
<evidence type="ECO:0000313" key="3">
    <source>
        <dbReference type="Proteomes" id="UP000038009"/>
    </source>
</evidence>
<organism evidence="2 3">
    <name type="scientific">Leptomonas seymouri</name>
    <dbReference type="NCBI Taxonomy" id="5684"/>
    <lineage>
        <taxon>Eukaryota</taxon>
        <taxon>Discoba</taxon>
        <taxon>Euglenozoa</taxon>
        <taxon>Kinetoplastea</taxon>
        <taxon>Metakinetoplastina</taxon>
        <taxon>Trypanosomatida</taxon>
        <taxon>Trypanosomatidae</taxon>
        <taxon>Leishmaniinae</taxon>
        <taxon>Leptomonas</taxon>
    </lineage>
</organism>
<protein>
    <submittedName>
        <fullName evidence="2">Uncharacterized protein</fullName>
    </submittedName>
</protein>
<feature type="compositionally biased region" description="Polar residues" evidence="1">
    <location>
        <begin position="361"/>
        <end position="377"/>
    </location>
</feature>